<dbReference type="EMBL" id="PFBD01000023">
    <property type="protein sequence ID" value="PIR86906.1"/>
    <property type="molecule type" value="Genomic_DNA"/>
</dbReference>
<accession>A0A2H0UMK2</accession>
<dbReference type="SUPFAM" id="SSF54523">
    <property type="entry name" value="Pili subunits"/>
    <property type="match status" value="1"/>
</dbReference>
<dbReference type="InterPro" id="IPR012902">
    <property type="entry name" value="N_methyl_site"/>
</dbReference>
<protein>
    <recommendedName>
        <fullName evidence="4">Type II secretion system protein GspG C-terminal domain-containing protein</fullName>
    </recommendedName>
</protein>
<dbReference type="InterPro" id="IPR045584">
    <property type="entry name" value="Pilin-like"/>
</dbReference>
<dbReference type="PROSITE" id="PS00409">
    <property type="entry name" value="PROKAR_NTER_METHYL"/>
    <property type="match status" value="1"/>
</dbReference>
<dbReference type="AlphaFoldDB" id="A0A2H0UMK2"/>
<keyword evidence="1" id="KW-0472">Membrane</keyword>
<dbReference type="Gene3D" id="3.30.700.10">
    <property type="entry name" value="Glycoprotein, Type 4 Pilin"/>
    <property type="match status" value="1"/>
</dbReference>
<keyword evidence="1" id="KW-0812">Transmembrane</keyword>
<name>A0A2H0UMK2_9BACT</name>
<dbReference type="Proteomes" id="UP000229526">
    <property type="component" value="Unassembled WGS sequence"/>
</dbReference>
<gene>
    <name evidence="2" type="ORF">COU11_03570</name>
</gene>
<organism evidence="2 3">
    <name type="scientific">Candidatus Harrisonbacteria bacterium CG10_big_fil_rev_8_21_14_0_10_49_15</name>
    <dbReference type="NCBI Taxonomy" id="1974587"/>
    <lineage>
        <taxon>Bacteria</taxon>
        <taxon>Candidatus Harrisoniibacteriota</taxon>
    </lineage>
</organism>
<sequence length="200" mass="22190">MSTSQRRIPKGFTLIEFMIVISILAIIMMLVIPNLLNAGDSKKNDLRAVAILKQIAAAQADAKVQKLFDNDSDGVGEYGSLWQLYQAKSRTGREIFPQPRLEFNKIGIAFRQQPSYAFYVMVSETDPDVNEQSWVAYAWPTYQGGTALTFRLDWQGELTATPALVFDTNGSALPSEELAGRVSWEAFDPDKNTEASATAD</sequence>
<dbReference type="Pfam" id="PF07963">
    <property type="entry name" value="N_methyl"/>
    <property type="match status" value="1"/>
</dbReference>
<proteinExistence type="predicted"/>
<feature type="transmembrane region" description="Helical" evidence="1">
    <location>
        <begin position="12"/>
        <end position="36"/>
    </location>
</feature>
<evidence type="ECO:0000256" key="1">
    <source>
        <dbReference type="SAM" id="Phobius"/>
    </source>
</evidence>
<evidence type="ECO:0008006" key="4">
    <source>
        <dbReference type="Google" id="ProtNLM"/>
    </source>
</evidence>
<evidence type="ECO:0000313" key="2">
    <source>
        <dbReference type="EMBL" id="PIR86906.1"/>
    </source>
</evidence>
<evidence type="ECO:0000313" key="3">
    <source>
        <dbReference type="Proteomes" id="UP000229526"/>
    </source>
</evidence>
<dbReference type="NCBIfam" id="TIGR02532">
    <property type="entry name" value="IV_pilin_GFxxxE"/>
    <property type="match status" value="1"/>
</dbReference>
<reference evidence="3" key="1">
    <citation type="submission" date="2017-09" db="EMBL/GenBank/DDBJ databases">
        <title>Depth-based differentiation of microbial function through sediment-hosted aquifers and enrichment of novel symbionts in the deep terrestrial subsurface.</title>
        <authorList>
            <person name="Probst A.J."/>
            <person name="Ladd B."/>
            <person name="Jarett J.K."/>
            <person name="Geller-Mcgrath D.E."/>
            <person name="Sieber C.M.K."/>
            <person name="Emerson J.B."/>
            <person name="Anantharaman K."/>
            <person name="Thomas B.C."/>
            <person name="Malmstrom R."/>
            <person name="Stieglmeier M."/>
            <person name="Klingl A."/>
            <person name="Woyke T."/>
            <person name="Ryan C.M."/>
            <person name="Banfield J.F."/>
        </authorList>
    </citation>
    <scope>NUCLEOTIDE SEQUENCE [LARGE SCALE GENOMIC DNA]</scope>
</reference>
<comment type="caution">
    <text evidence="2">The sequence shown here is derived from an EMBL/GenBank/DDBJ whole genome shotgun (WGS) entry which is preliminary data.</text>
</comment>
<keyword evidence="1" id="KW-1133">Transmembrane helix</keyword>